<keyword evidence="3" id="KW-1003">Cell membrane</keyword>
<evidence type="ECO:0000313" key="18">
    <source>
        <dbReference type="Proteomes" id="UP000034680"/>
    </source>
</evidence>
<dbReference type="AlphaFoldDB" id="A0A0G2FMI1"/>
<evidence type="ECO:0000256" key="2">
    <source>
        <dbReference type="ARBA" id="ARBA00004651"/>
    </source>
</evidence>
<evidence type="ECO:0000256" key="11">
    <source>
        <dbReference type="ARBA" id="ARBA00023098"/>
    </source>
</evidence>
<dbReference type="GO" id="GO:0019369">
    <property type="term" value="P:arachidonate metabolic process"/>
    <property type="evidence" value="ECO:0007669"/>
    <property type="project" value="TreeGrafter"/>
</dbReference>
<dbReference type="SUPFAM" id="SSF53474">
    <property type="entry name" value="alpha/beta-Hydrolases"/>
    <property type="match status" value="1"/>
</dbReference>
<dbReference type="EMBL" id="LCUC01000168">
    <property type="protein sequence ID" value="KKY35236.1"/>
    <property type="molecule type" value="Genomic_DNA"/>
</dbReference>
<evidence type="ECO:0000256" key="13">
    <source>
        <dbReference type="ARBA" id="ARBA00024531"/>
    </source>
</evidence>
<dbReference type="Proteomes" id="UP000034680">
    <property type="component" value="Unassembled WGS sequence"/>
</dbReference>
<dbReference type="PANTHER" id="PTHR45792">
    <property type="entry name" value="DIACYLGLYCEROL LIPASE HOMOLOG-RELATED"/>
    <property type="match status" value="1"/>
</dbReference>
<name>A0A0G2FMI1_9PEZI</name>
<organism evidence="17 18">
    <name type="scientific">Diaporthe ampelina</name>
    <dbReference type="NCBI Taxonomy" id="1214573"/>
    <lineage>
        <taxon>Eukaryota</taxon>
        <taxon>Fungi</taxon>
        <taxon>Dikarya</taxon>
        <taxon>Ascomycota</taxon>
        <taxon>Pezizomycotina</taxon>
        <taxon>Sordariomycetes</taxon>
        <taxon>Sordariomycetidae</taxon>
        <taxon>Diaporthales</taxon>
        <taxon>Diaporthaceae</taxon>
        <taxon>Diaporthe</taxon>
    </lineage>
</organism>
<evidence type="ECO:0000259" key="16">
    <source>
        <dbReference type="Pfam" id="PF01764"/>
    </source>
</evidence>
<evidence type="ECO:0000256" key="8">
    <source>
        <dbReference type="ARBA" id="ARBA00022837"/>
    </source>
</evidence>
<protein>
    <recommendedName>
        <fullName evidence="14">sn-1-specific diacylglycerol lipase</fullName>
        <ecNumber evidence="14">3.1.1.116</ecNumber>
    </recommendedName>
</protein>
<feature type="domain" description="Fungal lipase-type" evidence="16">
    <location>
        <begin position="131"/>
        <end position="218"/>
    </location>
</feature>
<dbReference type="GO" id="GO:0005886">
    <property type="term" value="C:plasma membrane"/>
    <property type="evidence" value="ECO:0007669"/>
    <property type="project" value="UniProtKB-SubCell"/>
</dbReference>
<keyword evidence="18" id="KW-1185">Reference proteome</keyword>
<keyword evidence="5" id="KW-0812">Transmembrane</keyword>
<evidence type="ECO:0000256" key="5">
    <source>
        <dbReference type="ARBA" id="ARBA00022692"/>
    </source>
</evidence>
<comment type="catalytic activity">
    <reaction evidence="13">
        <text>a 1,2-diacyl-sn-glycerol + H2O = a 2-acylglycerol + a fatty acid + H(+)</text>
        <dbReference type="Rhea" id="RHEA:33275"/>
        <dbReference type="ChEBI" id="CHEBI:15377"/>
        <dbReference type="ChEBI" id="CHEBI:15378"/>
        <dbReference type="ChEBI" id="CHEBI:17389"/>
        <dbReference type="ChEBI" id="CHEBI:17815"/>
        <dbReference type="ChEBI" id="CHEBI:28868"/>
        <dbReference type="EC" id="3.1.1.116"/>
    </reaction>
    <physiologicalReaction direction="left-to-right" evidence="13">
        <dbReference type="Rhea" id="RHEA:33276"/>
    </physiologicalReaction>
</comment>
<dbReference type="PANTHER" id="PTHR45792:SF7">
    <property type="entry name" value="PUTATIVE (AFU_ORTHOLOGUE AFUA_6G02710)-RELATED"/>
    <property type="match status" value="1"/>
</dbReference>
<reference evidence="17 18" key="2">
    <citation type="submission" date="2015-05" db="EMBL/GenBank/DDBJ databases">
        <authorList>
            <person name="Morales-Cruz A."/>
            <person name="Amrine K.C."/>
            <person name="Cantu D."/>
        </authorList>
    </citation>
    <scope>NUCLEOTIDE SEQUENCE [LARGE SCALE GENOMIC DNA]</scope>
    <source>
        <strain evidence="17">DA912</strain>
    </source>
</reference>
<keyword evidence="7" id="KW-0378">Hydrolase</keyword>
<keyword evidence="6" id="KW-0479">Metal-binding</keyword>
<keyword evidence="4" id="KW-0597">Phosphoprotein</keyword>
<dbReference type="EC" id="3.1.1.116" evidence="14"/>
<evidence type="ECO:0000256" key="9">
    <source>
        <dbReference type="ARBA" id="ARBA00022963"/>
    </source>
</evidence>
<dbReference type="OrthoDB" id="438440at2759"/>
<dbReference type="Pfam" id="PF01764">
    <property type="entry name" value="Lipase_3"/>
    <property type="match status" value="1"/>
</dbReference>
<evidence type="ECO:0000256" key="14">
    <source>
        <dbReference type="ARBA" id="ARBA00026104"/>
    </source>
</evidence>
<sequence length="489" mass="53387">MSLIPYHHRSPFGDAEALATLRRTGSIDTTFPRFHLLRNITRYMRFSSASYGSSFLKVLGISKTMPPMLKALDDTHHELRMFAHHTRSQPQSILLSSFVDPQGGSDSSGATETGVPLVHYVSLDDESKAVVLACRGTLGFEDVLADMTCDYDDLVWRGKSYKVHKGIHASARRLLYGGDGRVMVTIKAALEENPDYGLVLCGHSLGGAVTALLGVMLSEPIDGGTSFVTSDEPHSRLLTYPGCSPADTTAQQQQQPRPHICLPPGRPIHVYAYGPPATMSPSLRTATRGLITSVVHGQDLVPYLSLGVLHDFQAVALAFKTDNAEAKQEIKQRVWEALQGGLVGKWRGGGGGAGSDSDAGRAVGDEDEEWAFAAFKTLRASMMSEKLLPPGEVFVVETEKVLRRDAFVGPDGSGQQQQPAEREDGDKGKQQQKSFKYVGRPARRIVLKYVRDVEARFREVRFGATMLTDHSPAKYEDALDGLRFGVVES</sequence>
<feature type="region of interest" description="Disordered" evidence="15">
    <location>
        <begin position="406"/>
        <end position="434"/>
    </location>
</feature>
<dbReference type="GO" id="GO:0046872">
    <property type="term" value="F:metal ion binding"/>
    <property type="evidence" value="ECO:0007669"/>
    <property type="project" value="UniProtKB-KW"/>
</dbReference>
<keyword evidence="10" id="KW-1133">Transmembrane helix</keyword>
<evidence type="ECO:0000256" key="3">
    <source>
        <dbReference type="ARBA" id="ARBA00022475"/>
    </source>
</evidence>
<evidence type="ECO:0000256" key="7">
    <source>
        <dbReference type="ARBA" id="ARBA00022801"/>
    </source>
</evidence>
<dbReference type="InterPro" id="IPR002921">
    <property type="entry name" value="Fungal_lipase-type"/>
</dbReference>
<keyword evidence="8" id="KW-0106">Calcium</keyword>
<evidence type="ECO:0000256" key="10">
    <source>
        <dbReference type="ARBA" id="ARBA00022989"/>
    </source>
</evidence>
<keyword evidence="11" id="KW-0443">Lipid metabolism</keyword>
<dbReference type="STRING" id="1214573.A0A0G2FMI1"/>
<evidence type="ECO:0000256" key="4">
    <source>
        <dbReference type="ARBA" id="ARBA00022553"/>
    </source>
</evidence>
<evidence type="ECO:0000256" key="12">
    <source>
        <dbReference type="ARBA" id="ARBA00023136"/>
    </source>
</evidence>
<reference evidence="17 18" key="1">
    <citation type="submission" date="2015-05" db="EMBL/GenBank/DDBJ databases">
        <title>Distinctive expansion of gene families associated with plant cell wall degradation and secondary metabolism in the genomes of grapevine trunk pathogens.</title>
        <authorList>
            <person name="Lawrence D.P."/>
            <person name="Travadon R."/>
            <person name="Rolshausen P.E."/>
            <person name="Baumgartner K."/>
        </authorList>
    </citation>
    <scope>NUCLEOTIDE SEQUENCE [LARGE SCALE GENOMIC DNA]</scope>
    <source>
        <strain evidence="17">DA912</strain>
    </source>
</reference>
<keyword evidence="12" id="KW-0472">Membrane</keyword>
<feature type="compositionally biased region" description="Basic and acidic residues" evidence="15">
    <location>
        <begin position="420"/>
        <end position="429"/>
    </location>
</feature>
<proteinExistence type="predicted"/>
<gene>
    <name evidence="17" type="ORF">UCDDA912_g04781</name>
</gene>
<dbReference type="InterPro" id="IPR029058">
    <property type="entry name" value="AB_hydrolase_fold"/>
</dbReference>
<comment type="caution">
    <text evidence="17">The sequence shown here is derived from an EMBL/GenBank/DDBJ whole genome shotgun (WGS) entry which is preliminary data.</text>
</comment>
<accession>A0A0G2FMI1</accession>
<comment type="subcellular location">
    <subcellularLocation>
        <location evidence="2">Cell membrane</location>
        <topology evidence="2">Multi-pass membrane protein</topology>
    </subcellularLocation>
</comment>
<dbReference type="InterPro" id="IPR052214">
    <property type="entry name" value="DAG_Lipase-Related"/>
</dbReference>
<evidence type="ECO:0000256" key="15">
    <source>
        <dbReference type="SAM" id="MobiDB-lite"/>
    </source>
</evidence>
<evidence type="ECO:0000313" key="17">
    <source>
        <dbReference type="EMBL" id="KKY35236.1"/>
    </source>
</evidence>
<comment type="cofactor">
    <cofactor evidence="1">
        <name>Ca(2+)</name>
        <dbReference type="ChEBI" id="CHEBI:29108"/>
    </cofactor>
</comment>
<evidence type="ECO:0000256" key="6">
    <source>
        <dbReference type="ARBA" id="ARBA00022723"/>
    </source>
</evidence>
<dbReference type="GO" id="GO:0016298">
    <property type="term" value="F:lipase activity"/>
    <property type="evidence" value="ECO:0007669"/>
    <property type="project" value="TreeGrafter"/>
</dbReference>
<evidence type="ECO:0000256" key="1">
    <source>
        <dbReference type="ARBA" id="ARBA00001913"/>
    </source>
</evidence>
<keyword evidence="9" id="KW-0442">Lipid degradation</keyword>
<dbReference type="GO" id="GO:0046340">
    <property type="term" value="P:diacylglycerol catabolic process"/>
    <property type="evidence" value="ECO:0007669"/>
    <property type="project" value="TreeGrafter"/>
</dbReference>
<dbReference type="CDD" id="cd00519">
    <property type="entry name" value="Lipase_3"/>
    <property type="match status" value="1"/>
</dbReference>
<dbReference type="Gene3D" id="3.40.50.1820">
    <property type="entry name" value="alpha/beta hydrolase"/>
    <property type="match status" value="1"/>
</dbReference>